<evidence type="ECO:0000256" key="1">
    <source>
        <dbReference type="SAM" id="SignalP"/>
    </source>
</evidence>
<dbReference type="SMART" id="SM00697">
    <property type="entry name" value="DM8"/>
    <property type="match status" value="1"/>
</dbReference>
<organism evidence="2 3">
    <name type="scientific">Anopheles melas</name>
    <dbReference type="NCBI Taxonomy" id="34690"/>
    <lineage>
        <taxon>Eukaryota</taxon>
        <taxon>Metazoa</taxon>
        <taxon>Ecdysozoa</taxon>
        <taxon>Arthropoda</taxon>
        <taxon>Hexapoda</taxon>
        <taxon>Insecta</taxon>
        <taxon>Pterygota</taxon>
        <taxon>Neoptera</taxon>
        <taxon>Endopterygota</taxon>
        <taxon>Diptera</taxon>
        <taxon>Nematocera</taxon>
        <taxon>Culicoidea</taxon>
        <taxon>Culicidae</taxon>
        <taxon>Anophelinae</taxon>
        <taxon>Anopheles</taxon>
    </lineage>
</organism>
<dbReference type="PANTHER" id="PTHR20898">
    <property type="entry name" value="DAEDALUS ON 3-RELATED-RELATED"/>
    <property type="match status" value="1"/>
</dbReference>
<keyword evidence="3" id="KW-1185">Reference proteome</keyword>
<keyword evidence="1" id="KW-0732">Signal</keyword>
<reference evidence="2" key="2">
    <citation type="submission" date="2020-05" db="UniProtKB">
        <authorList>
            <consortium name="EnsemblMetazoa"/>
        </authorList>
    </citation>
    <scope>IDENTIFICATION</scope>
    <source>
        <strain evidence="2">CM1001059</strain>
    </source>
</reference>
<dbReference type="VEuPathDB" id="VectorBase:AMEC023313"/>
<dbReference type="Pfam" id="PF06477">
    <property type="entry name" value="DUF1091"/>
    <property type="match status" value="1"/>
</dbReference>
<accession>A0A2C9H4X1</accession>
<evidence type="ECO:0000313" key="3">
    <source>
        <dbReference type="Proteomes" id="UP000075902"/>
    </source>
</evidence>
<feature type="chain" id="PRO_5012541928" evidence="1">
    <location>
        <begin position="23"/>
        <end position="193"/>
    </location>
</feature>
<protein>
    <submittedName>
        <fullName evidence="2">Uncharacterized protein</fullName>
    </submittedName>
</protein>
<dbReference type="AlphaFoldDB" id="A0A2C9H4X1"/>
<proteinExistence type="predicted"/>
<dbReference type="EnsemblMetazoa" id="AMEC023313-RA">
    <property type="protein sequence ID" value="AMEC023313-PA"/>
    <property type="gene ID" value="AMEC023313"/>
</dbReference>
<evidence type="ECO:0000313" key="2">
    <source>
        <dbReference type="EnsemblMetazoa" id="AMEC023313-PA"/>
    </source>
</evidence>
<dbReference type="InterPro" id="IPR010512">
    <property type="entry name" value="DUF1091"/>
</dbReference>
<feature type="signal peptide" evidence="1">
    <location>
        <begin position="1"/>
        <end position="22"/>
    </location>
</feature>
<reference evidence="3" key="1">
    <citation type="submission" date="2014-01" db="EMBL/GenBank/DDBJ databases">
        <title>The Genome Sequence of Anopheles melas CM1001059_A (V2).</title>
        <authorList>
            <consortium name="The Broad Institute Genomics Platform"/>
            <person name="Neafsey D.E."/>
            <person name="Besansky N."/>
            <person name="Howell P."/>
            <person name="Walton C."/>
            <person name="Young S.K."/>
            <person name="Zeng Q."/>
            <person name="Gargeya S."/>
            <person name="Fitzgerald M."/>
            <person name="Haas B."/>
            <person name="Abouelleil A."/>
            <person name="Allen A.W."/>
            <person name="Alvarado L."/>
            <person name="Arachchi H.M."/>
            <person name="Berlin A.M."/>
            <person name="Chapman S.B."/>
            <person name="Gainer-Dewar J."/>
            <person name="Goldberg J."/>
            <person name="Griggs A."/>
            <person name="Gujja S."/>
            <person name="Hansen M."/>
            <person name="Howarth C."/>
            <person name="Imamovic A."/>
            <person name="Ireland A."/>
            <person name="Larimer J."/>
            <person name="McCowan C."/>
            <person name="Murphy C."/>
            <person name="Pearson M."/>
            <person name="Poon T.W."/>
            <person name="Priest M."/>
            <person name="Roberts A."/>
            <person name="Saif S."/>
            <person name="Shea T."/>
            <person name="Sisk P."/>
            <person name="Sykes S."/>
            <person name="Wortman J."/>
            <person name="Nusbaum C."/>
            <person name="Birren B."/>
        </authorList>
    </citation>
    <scope>NUCLEOTIDE SEQUENCE [LARGE SCALE GENOMIC DNA]</scope>
    <source>
        <strain evidence="3">CM1001059</strain>
    </source>
</reference>
<dbReference type="Proteomes" id="UP000075902">
    <property type="component" value="Unassembled WGS sequence"/>
</dbReference>
<name>A0A2C9H4X1_9DIPT</name>
<sequence>MQLYQGCLFLLFGAWWISFVTSDMRLYPIVTHYDIQANQKYGNCSIQELGEVEWNKTYVIELQIYRTLQDLKAHFSLSVRALDGLIKNSLLSRWIDGCEFVRQPYRERLMKTFYDTVQKNSKIPRCPLKPGDIMILNITPSALPIPALIPETDFLIEAKTYTRARTELILETHWEGSLMRPEKIKKGGRRKQQ</sequence>
<dbReference type="PANTHER" id="PTHR20898:SF1">
    <property type="entry name" value="MD-2-RELATED LIPID-RECOGNITION DOMAIN-CONTAINING PROTEIN"/>
    <property type="match status" value="1"/>
</dbReference>